<dbReference type="Proteomes" id="UP001235344">
    <property type="component" value="Chromosome"/>
</dbReference>
<keyword evidence="4" id="KW-1185">Reference proteome</keyword>
<name>A0ABY9H144_9GAMM</name>
<protein>
    <submittedName>
        <fullName evidence="3">Alpha/beta hydrolase</fullName>
    </submittedName>
</protein>
<proteinExistence type="inferred from homology"/>
<comment type="similarity">
    <text evidence="1">Belongs to the AB hydrolase superfamily.</text>
</comment>
<reference evidence="3 4" key="1">
    <citation type="submission" date="2023-08" db="EMBL/GenBank/DDBJ databases">
        <title>Transcriptome Analysis of Halomonas alkalicola CICC 11012s to Identify the Genes Involved in Alkaline Tolerances.</title>
        <authorList>
            <person name="Zhai L."/>
        </authorList>
    </citation>
    <scope>NUCLEOTIDE SEQUENCE [LARGE SCALE GENOMIC DNA]</scope>
    <source>
        <strain evidence="3 4">CICC 11012s</strain>
    </source>
</reference>
<dbReference type="PANTHER" id="PTHR43039">
    <property type="entry name" value="ESTERASE-RELATED"/>
    <property type="match status" value="1"/>
</dbReference>
<dbReference type="InterPro" id="IPR029058">
    <property type="entry name" value="AB_hydrolase_fold"/>
</dbReference>
<accession>A0ABY9H144</accession>
<evidence type="ECO:0000313" key="4">
    <source>
        <dbReference type="Proteomes" id="UP001235344"/>
    </source>
</evidence>
<evidence type="ECO:0000313" key="3">
    <source>
        <dbReference type="EMBL" id="WLI72187.1"/>
    </source>
</evidence>
<dbReference type="SUPFAM" id="SSF53474">
    <property type="entry name" value="alpha/beta-Hydrolases"/>
    <property type="match status" value="1"/>
</dbReference>
<gene>
    <name evidence="3" type="ORF">B6N23_10285</name>
</gene>
<dbReference type="RefSeq" id="WP_305498498.1">
    <property type="nucleotide sequence ID" value="NZ_CP131913.1"/>
</dbReference>
<feature type="domain" description="AB hydrolase-1" evidence="2">
    <location>
        <begin position="24"/>
        <end position="132"/>
    </location>
</feature>
<keyword evidence="3" id="KW-0378">Hydrolase</keyword>
<dbReference type="Gene3D" id="3.40.50.1820">
    <property type="entry name" value="alpha/beta hydrolase"/>
    <property type="match status" value="1"/>
</dbReference>
<dbReference type="Pfam" id="PF00561">
    <property type="entry name" value="Abhydrolase_1"/>
    <property type="match status" value="1"/>
</dbReference>
<dbReference type="EMBL" id="CP131913">
    <property type="protein sequence ID" value="WLI72187.1"/>
    <property type="molecule type" value="Genomic_DNA"/>
</dbReference>
<dbReference type="PRINTS" id="PR00111">
    <property type="entry name" value="ABHYDROLASE"/>
</dbReference>
<organism evidence="3 4">
    <name type="scientific">Halomonas alkalicola</name>
    <dbReference type="NCBI Taxonomy" id="1930622"/>
    <lineage>
        <taxon>Bacteria</taxon>
        <taxon>Pseudomonadati</taxon>
        <taxon>Pseudomonadota</taxon>
        <taxon>Gammaproteobacteria</taxon>
        <taxon>Oceanospirillales</taxon>
        <taxon>Halomonadaceae</taxon>
        <taxon>Halomonas</taxon>
    </lineage>
</organism>
<dbReference type="GO" id="GO:0016787">
    <property type="term" value="F:hydrolase activity"/>
    <property type="evidence" value="ECO:0007669"/>
    <property type="project" value="UniProtKB-KW"/>
</dbReference>
<evidence type="ECO:0000256" key="1">
    <source>
        <dbReference type="ARBA" id="ARBA00008645"/>
    </source>
</evidence>
<dbReference type="InterPro" id="IPR000073">
    <property type="entry name" value="AB_hydrolase_1"/>
</dbReference>
<evidence type="ECO:0000259" key="2">
    <source>
        <dbReference type="Pfam" id="PF00561"/>
    </source>
</evidence>
<sequence>MTRNLTRSLTQRLNVTRHGRGAIPVVMVHGFGCDQTVWSRLLPRLESDYQLILLDLPGFGAADPAAFDPQRHGTPAGHAEDLAALCEELQLEGAMMVGHSIGGTIGMMASLLRPGTFDKLCLICSSARYLDEPPHYRGGYSEAELDGLMQLMEQNYLDWAGALSTIALGDAGTPSHRHDLQQRLLAVSPEVLRPLARSIFFGDTRHLLPGVGVPSVVVQTAHDAISSPTRRPWPGCCGAA</sequence>